<keyword evidence="2" id="KW-1185">Reference proteome</keyword>
<dbReference type="Proteomes" id="UP000008311">
    <property type="component" value="Unassembled WGS sequence"/>
</dbReference>
<protein>
    <submittedName>
        <fullName evidence="1">Uncharacterized protein</fullName>
    </submittedName>
</protein>
<name>B9T8I3_RICCO</name>
<organism evidence="1 2">
    <name type="scientific">Ricinus communis</name>
    <name type="common">Castor bean</name>
    <dbReference type="NCBI Taxonomy" id="3988"/>
    <lineage>
        <taxon>Eukaryota</taxon>
        <taxon>Viridiplantae</taxon>
        <taxon>Streptophyta</taxon>
        <taxon>Embryophyta</taxon>
        <taxon>Tracheophyta</taxon>
        <taxon>Spermatophyta</taxon>
        <taxon>Magnoliopsida</taxon>
        <taxon>eudicotyledons</taxon>
        <taxon>Gunneridae</taxon>
        <taxon>Pentapetalae</taxon>
        <taxon>rosids</taxon>
        <taxon>fabids</taxon>
        <taxon>Malpighiales</taxon>
        <taxon>Euphorbiaceae</taxon>
        <taxon>Acalyphoideae</taxon>
        <taxon>Acalypheae</taxon>
        <taxon>Ricinus</taxon>
    </lineage>
</organism>
<sequence>MGGLLSKLGFCKKELVGWVKSNGGNNRERTESLTSLVNVIHQGALSEMNKKRKQALEEMNYL</sequence>
<proteinExistence type="predicted"/>
<dbReference type="InParanoid" id="B9T8I3"/>
<evidence type="ECO:0000313" key="2">
    <source>
        <dbReference type="Proteomes" id="UP000008311"/>
    </source>
</evidence>
<evidence type="ECO:0000313" key="1">
    <source>
        <dbReference type="EMBL" id="EEF27832.1"/>
    </source>
</evidence>
<dbReference type="AlphaFoldDB" id="B9T8I3"/>
<reference evidence="2" key="1">
    <citation type="journal article" date="2010" name="Nat. Biotechnol.">
        <title>Draft genome sequence of the oilseed species Ricinus communis.</title>
        <authorList>
            <person name="Chan A.P."/>
            <person name="Crabtree J."/>
            <person name="Zhao Q."/>
            <person name="Lorenzi H."/>
            <person name="Orvis J."/>
            <person name="Puiu D."/>
            <person name="Melake-Berhan A."/>
            <person name="Jones K.M."/>
            <person name="Redman J."/>
            <person name="Chen G."/>
            <person name="Cahoon E.B."/>
            <person name="Gedil M."/>
            <person name="Stanke M."/>
            <person name="Haas B.J."/>
            <person name="Wortman J.R."/>
            <person name="Fraser-Liggett C.M."/>
            <person name="Ravel J."/>
            <person name="Rabinowicz P.D."/>
        </authorList>
    </citation>
    <scope>NUCLEOTIDE SEQUENCE [LARGE SCALE GENOMIC DNA]</scope>
    <source>
        <strain evidence="2">cv. Hale</strain>
    </source>
</reference>
<dbReference type="EMBL" id="EQ975063">
    <property type="protein sequence ID" value="EEF27832.1"/>
    <property type="molecule type" value="Genomic_DNA"/>
</dbReference>
<accession>B9T8I3</accession>
<gene>
    <name evidence="1" type="ORF">RCOM_0178060</name>
</gene>